<dbReference type="PANTHER" id="PTHR34618">
    <property type="entry name" value="SURFACE PROTEIN MAS1, PUTATIVE-RELATED"/>
    <property type="match status" value="1"/>
</dbReference>
<feature type="chain" id="PRO_5012886824" evidence="1">
    <location>
        <begin position="18"/>
        <end position="258"/>
    </location>
</feature>
<gene>
    <name evidence="2" type="ORF">CCHL11_10302</name>
</gene>
<reference evidence="2 3" key="1">
    <citation type="submission" date="2016-11" db="EMBL/GenBank/DDBJ databases">
        <title>Draft Genome Assembly of Colletotrichum chlorophyti a pathogen of herbaceous plants.</title>
        <authorList>
            <person name="Gan P."/>
            <person name="Narusaka M."/>
            <person name="Tsushima A."/>
            <person name="Narusaka Y."/>
            <person name="Takano Y."/>
            <person name="Shirasu K."/>
        </authorList>
    </citation>
    <scope>NUCLEOTIDE SEQUENCE [LARGE SCALE GENOMIC DNA]</scope>
    <source>
        <strain evidence="2 3">NTL11</strain>
    </source>
</reference>
<feature type="signal peptide" evidence="1">
    <location>
        <begin position="1"/>
        <end position="17"/>
    </location>
</feature>
<sequence>MYSKTLLLTLLAPLVAAHGNVQVVTGDQGGNTTALGIQGGIVPGPGPNKVTEVDTTQFRSTNILSNGLGKTTGGGRNTPEKIVQAMALSGDTLPQVSNDGTGKISGTYHIVTTDGAGPVKCALDVTGTGNFENAILLDTTQQVPGKGGNIRPNGQVPNRGRSIVLKVRSLFKRAQNVNKDFAFECAVPDMKGQTCQGTMGGKTDACLVKVANANRAGPFGGVFAIQLVPGAGKTATIPADTAPATPAKPAKRAVEFTV</sequence>
<dbReference type="EMBL" id="MPGH01000249">
    <property type="protein sequence ID" value="OLN81505.1"/>
    <property type="molecule type" value="Genomic_DNA"/>
</dbReference>
<dbReference type="Proteomes" id="UP000186583">
    <property type="component" value="Unassembled WGS sequence"/>
</dbReference>
<keyword evidence="3" id="KW-1185">Reference proteome</keyword>
<dbReference type="PANTHER" id="PTHR34618:SF4">
    <property type="entry name" value="CAS1"/>
    <property type="match status" value="1"/>
</dbReference>
<keyword evidence="1" id="KW-0732">Signal</keyword>
<proteinExistence type="predicted"/>
<evidence type="ECO:0000313" key="2">
    <source>
        <dbReference type="EMBL" id="OLN81505.1"/>
    </source>
</evidence>
<comment type="caution">
    <text evidence="2">The sequence shown here is derived from an EMBL/GenBank/DDBJ whole genome shotgun (WGS) entry which is preliminary data.</text>
</comment>
<dbReference type="InterPro" id="IPR021476">
    <property type="entry name" value="Egh16-like"/>
</dbReference>
<accession>A0A1Q8RAY2</accession>
<dbReference type="AlphaFoldDB" id="A0A1Q8RAY2"/>
<protein>
    <submittedName>
        <fullName evidence="2">Uncharacterized protein</fullName>
    </submittedName>
</protein>
<dbReference type="Pfam" id="PF11327">
    <property type="entry name" value="Egh16-like"/>
    <property type="match status" value="1"/>
</dbReference>
<evidence type="ECO:0000313" key="3">
    <source>
        <dbReference type="Proteomes" id="UP000186583"/>
    </source>
</evidence>
<organism evidence="2 3">
    <name type="scientific">Colletotrichum chlorophyti</name>
    <dbReference type="NCBI Taxonomy" id="708187"/>
    <lineage>
        <taxon>Eukaryota</taxon>
        <taxon>Fungi</taxon>
        <taxon>Dikarya</taxon>
        <taxon>Ascomycota</taxon>
        <taxon>Pezizomycotina</taxon>
        <taxon>Sordariomycetes</taxon>
        <taxon>Hypocreomycetidae</taxon>
        <taxon>Glomerellales</taxon>
        <taxon>Glomerellaceae</taxon>
        <taxon>Colletotrichum</taxon>
    </lineage>
</organism>
<dbReference type="OrthoDB" id="5418436at2759"/>
<name>A0A1Q8RAY2_9PEZI</name>
<evidence type="ECO:0000256" key="1">
    <source>
        <dbReference type="SAM" id="SignalP"/>
    </source>
</evidence>